<name>A0A0D2DME1_9EURO</name>
<dbReference type="Gene3D" id="3.40.50.1580">
    <property type="entry name" value="Nucleoside phosphorylase domain"/>
    <property type="match status" value="1"/>
</dbReference>
<accession>A0A0D2DME1</accession>
<dbReference type="STRING" id="215243.A0A0D2DME1"/>
<dbReference type="GeneID" id="27363077"/>
<dbReference type="InterPro" id="IPR035994">
    <property type="entry name" value="Nucleoside_phosphorylase_sf"/>
</dbReference>
<dbReference type="RefSeq" id="XP_016257105.1">
    <property type="nucleotide sequence ID" value="XM_016412606.1"/>
</dbReference>
<organism evidence="1 2">
    <name type="scientific">Exophiala oligosperma</name>
    <dbReference type="NCBI Taxonomy" id="215243"/>
    <lineage>
        <taxon>Eukaryota</taxon>
        <taxon>Fungi</taxon>
        <taxon>Dikarya</taxon>
        <taxon>Ascomycota</taxon>
        <taxon>Pezizomycotina</taxon>
        <taxon>Eurotiomycetes</taxon>
        <taxon>Chaetothyriomycetidae</taxon>
        <taxon>Chaetothyriales</taxon>
        <taxon>Herpotrichiellaceae</taxon>
        <taxon>Exophiala</taxon>
    </lineage>
</organism>
<dbReference type="PANTHER" id="PTHR46082">
    <property type="entry name" value="ATP/GTP-BINDING PROTEIN-RELATED"/>
    <property type="match status" value="1"/>
</dbReference>
<keyword evidence="2" id="KW-1185">Reference proteome</keyword>
<dbReference type="GO" id="GO:0009116">
    <property type="term" value="P:nucleoside metabolic process"/>
    <property type="evidence" value="ECO:0007669"/>
    <property type="project" value="InterPro"/>
</dbReference>
<dbReference type="GO" id="GO:0003824">
    <property type="term" value="F:catalytic activity"/>
    <property type="evidence" value="ECO:0007669"/>
    <property type="project" value="InterPro"/>
</dbReference>
<dbReference type="Proteomes" id="UP000053342">
    <property type="component" value="Unassembled WGS sequence"/>
</dbReference>
<reference evidence="1 2" key="1">
    <citation type="submission" date="2015-01" db="EMBL/GenBank/DDBJ databases">
        <title>The Genome Sequence of Exophiala oligosperma CBS72588.</title>
        <authorList>
            <consortium name="The Broad Institute Genomics Platform"/>
            <person name="Cuomo C."/>
            <person name="de Hoog S."/>
            <person name="Gorbushina A."/>
            <person name="Stielow B."/>
            <person name="Teixiera M."/>
            <person name="Abouelleil A."/>
            <person name="Chapman S.B."/>
            <person name="Priest M."/>
            <person name="Young S.K."/>
            <person name="Wortman J."/>
            <person name="Nusbaum C."/>
            <person name="Birren B."/>
        </authorList>
    </citation>
    <scope>NUCLEOTIDE SEQUENCE [LARGE SCALE GENOMIC DNA]</scope>
    <source>
        <strain evidence="1 2">CBS 72588</strain>
    </source>
</reference>
<dbReference type="VEuPathDB" id="FungiDB:PV06_11003"/>
<dbReference type="HOGENOM" id="CLU_2183954_0_0_1"/>
<evidence type="ECO:0000313" key="1">
    <source>
        <dbReference type="EMBL" id="KIW36889.1"/>
    </source>
</evidence>
<gene>
    <name evidence="1" type="ORF">PV06_11003</name>
</gene>
<dbReference type="EMBL" id="KN847348">
    <property type="protein sequence ID" value="KIW36889.1"/>
    <property type="molecule type" value="Genomic_DNA"/>
</dbReference>
<proteinExistence type="predicted"/>
<dbReference type="OrthoDB" id="1577640at2759"/>
<sequence length="109" mass="11522">MSGIGRSGSPQTGPNNYVLGRVHEHNVVLAWLASGVYGTNAAARVARHAEDIHWTAIWTVGEIEGGISNLPKRVDIRLGAVGVSEPENTYGGMVQFRLGGGQAVNRISS</sequence>
<dbReference type="PANTHER" id="PTHR46082:SF11">
    <property type="entry name" value="AAA+ ATPASE DOMAIN-CONTAINING PROTEIN-RELATED"/>
    <property type="match status" value="1"/>
</dbReference>
<dbReference type="InterPro" id="IPR053137">
    <property type="entry name" value="NLR-like"/>
</dbReference>
<protein>
    <submittedName>
        <fullName evidence="1">Uncharacterized protein</fullName>
    </submittedName>
</protein>
<dbReference type="AlphaFoldDB" id="A0A0D2DME1"/>
<evidence type="ECO:0000313" key="2">
    <source>
        <dbReference type="Proteomes" id="UP000053342"/>
    </source>
</evidence>